<keyword evidence="3" id="KW-0808">Transferase</keyword>
<dbReference type="InterPro" id="IPR028098">
    <property type="entry name" value="Glyco_trans_4-like_N"/>
</dbReference>
<evidence type="ECO:0000259" key="1">
    <source>
        <dbReference type="Pfam" id="PF00534"/>
    </source>
</evidence>
<feature type="domain" description="Glycosyl transferase family 1" evidence="1">
    <location>
        <begin position="213"/>
        <end position="354"/>
    </location>
</feature>
<protein>
    <submittedName>
        <fullName evidence="3">Glycosyltransferase family 4 protein</fullName>
    </submittedName>
</protein>
<evidence type="ECO:0000259" key="2">
    <source>
        <dbReference type="Pfam" id="PF13439"/>
    </source>
</evidence>
<dbReference type="CDD" id="cd03801">
    <property type="entry name" value="GT4_PimA-like"/>
    <property type="match status" value="1"/>
</dbReference>
<reference evidence="3 4" key="1">
    <citation type="submission" date="2020-06" db="EMBL/GenBank/DDBJ databases">
        <title>Methanolobus halotolerans sp. nov., isolated from a saline lake Tus in Siberia.</title>
        <authorList>
            <person name="Shen Y."/>
            <person name="Chen S.-C."/>
            <person name="Lai M.-C."/>
            <person name="Huang H.-H."/>
            <person name="Chiu H.-H."/>
            <person name="Tang S.-L."/>
            <person name="Rogozin D.Y."/>
            <person name="Degermendzhy A.G."/>
        </authorList>
    </citation>
    <scope>NUCLEOTIDE SEQUENCE [LARGE SCALE GENOMIC DNA]</scope>
    <source>
        <strain evidence="3 4">DSM 21339</strain>
    </source>
</reference>
<dbReference type="PANTHER" id="PTHR12526:SF625">
    <property type="entry name" value="PHOSPHATIDYLINOSITOL GLYCAN-CLASS A"/>
    <property type="match status" value="1"/>
</dbReference>
<dbReference type="GeneID" id="55820966"/>
<organism evidence="3 4">
    <name type="scientific">Methanolobus zinderi</name>
    <dbReference type="NCBI Taxonomy" id="536044"/>
    <lineage>
        <taxon>Archaea</taxon>
        <taxon>Methanobacteriati</taxon>
        <taxon>Methanobacteriota</taxon>
        <taxon>Stenosarchaea group</taxon>
        <taxon>Methanomicrobia</taxon>
        <taxon>Methanosarcinales</taxon>
        <taxon>Methanosarcinaceae</taxon>
        <taxon>Methanolobus</taxon>
    </lineage>
</organism>
<feature type="domain" description="Glycosyltransferase subfamily 4-like N-terminal" evidence="2">
    <location>
        <begin position="19"/>
        <end position="188"/>
    </location>
</feature>
<dbReference type="KEGG" id="mzi:HWN40_04785"/>
<dbReference type="Proteomes" id="UP000509594">
    <property type="component" value="Chromosome"/>
</dbReference>
<evidence type="ECO:0000313" key="4">
    <source>
        <dbReference type="Proteomes" id="UP000509594"/>
    </source>
</evidence>
<dbReference type="InterPro" id="IPR001296">
    <property type="entry name" value="Glyco_trans_1"/>
</dbReference>
<accession>A0A7D5E654</accession>
<dbReference type="Pfam" id="PF00534">
    <property type="entry name" value="Glycos_transf_1"/>
    <property type="match status" value="1"/>
</dbReference>
<dbReference type="SUPFAM" id="SSF53756">
    <property type="entry name" value="UDP-Glycosyltransferase/glycogen phosphorylase"/>
    <property type="match status" value="1"/>
</dbReference>
<dbReference type="Pfam" id="PF13439">
    <property type="entry name" value="Glyco_transf_4"/>
    <property type="match status" value="1"/>
</dbReference>
<proteinExistence type="predicted"/>
<evidence type="ECO:0000313" key="3">
    <source>
        <dbReference type="EMBL" id="QLC49613.1"/>
    </source>
</evidence>
<dbReference type="RefSeq" id="WP_176964669.1">
    <property type="nucleotide sequence ID" value="NZ_CP058215.1"/>
</dbReference>
<dbReference type="GO" id="GO:0016757">
    <property type="term" value="F:glycosyltransferase activity"/>
    <property type="evidence" value="ECO:0007669"/>
    <property type="project" value="InterPro"/>
</dbReference>
<name>A0A7D5E654_9EURY</name>
<keyword evidence="4" id="KW-1185">Reference proteome</keyword>
<dbReference type="EMBL" id="CP058215">
    <property type="protein sequence ID" value="QLC49613.1"/>
    <property type="molecule type" value="Genomic_DNA"/>
</dbReference>
<dbReference type="PANTHER" id="PTHR12526">
    <property type="entry name" value="GLYCOSYLTRANSFERASE"/>
    <property type="match status" value="1"/>
</dbReference>
<dbReference type="OrthoDB" id="132546at2157"/>
<gene>
    <name evidence="3" type="ORF">HWN40_04785</name>
</gene>
<dbReference type="AlphaFoldDB" id="A0A7D5E654"/>
<dbReference type="Gene3D" id="3.40.50.2000">
    <property type="entry name" value="Glycogen Phosphorylase B"/>
    <property type="match status" value="2"/>
</dbReference>
<sequence length="387" mass="44013">MEKLRIAMFSWESLYSIKVGGLAPHVSELAEALALRGDEVHIYTRNRDMPPYEIVNGVHYHRVNHSLNGDLVQQMDSMCDAMYYTFIDSVTEFGSFDIVHVHDWHPVNVVTRIKEDLGIPFVITYHSTEWGRNGNVHGNWWEAMEISHREWRGGYESARVIVTSEALKAEIQHLYQIPDYKMDIIPNGLYENHMRMEVDSGKVKSGYGIHPCAPVVLFVGRMNYQKGPDLLVQAIPRVLKNRWDIQFVLIGEGEMRPVCENLAASLGVSDSCHFLGYASDDVKKEWVNACNIMCVPSRNEPFGIVLLEAWDASKNIVATDAVELVDNFRTGITVYKNPESIAWGINHVLDNYDDGELGKAGREQLREKYNWDSIAGKTVKTYMDAKS</sequence>